<dbReference type="GO" id="GO:0046872">
    <property type="term" value="F:metal ion binding"/>
    <property type="evidence" value="ECO:0007669"/>
    <property type="project" value="UniProtKB-KW"/>
</dbReference>
<dbReference type="InterPro" id="IPR000138">
    <property type="entry name" value="HMG_CoA_lyase_AS"/>
</dbReference>
<feature type="domain" description="Pyruvate carboxyltransferase" evidence="7">
    <location>
        <begin position="257"/>
        <end position="524"/>
    </location>
</feature>
<dbReference type="PROSITE" id="PS50991">
    <property type="entry name" value="PYR_CT"/>
    <property type="match status" value="1"/>
</dbReference>
<keyword evidence="4" id="KW-0479">Metal-binding</keyword>
<dbReference type="EC" id="4.1.3.4" evidence="3"/>
<dbReference type="Proteomes" id="UP001150569">
    <property type="component" value="Unassembled WGS sequence"/>
</dbReference>
<dbReference type="SUPFAM" id="SSF51569">
    <property type="entry name" value="Aldolase"/>
    <property type="match status" value="1"/>
</dbReference>
<dbReference type="InterPro" id="IPR013785">
    <property type="entry name" value="Aldolase_TIM"/>
</dbReference>
<dbReference type="GO" id="GO:0046951">
    <property type="term" value="P:ketone body biosynthetic process"/>
    <property type="evidence" value="ECO:0007669"/>
    <property type="project" value="TreeGrafter"/>
</dbReference>
<dbReference type="AlphaFoldDB" id="A0A9W8ALV9"/>
<comment type="caution">
    <text evidence="8">The sequence shown here is derived from an EMBL/GenBank/DDBJ whole genome shotgun (WGS) entry which is preliminary data.</text>
</comment>
<reference evidence="8" key="1">
    <citation type="submission" date="2022-07" db="EMBL/GenBank/DDBJ databases">
        <title>Phylogenomic reconstructions and comparative analyses of Kickxellomycotina fungi.</title>
        <authorList>
            <person name="Reynolds N.K."/>
            <person name="Stajich J.E."/>
            <person name="Barry K."/>
            <person name="Grigoriev I.V."/>
            <person name="Crous P."/>
            <person name="Smith M.E."/>
        </authorList>
    </citation>
    <scope>NUCLEOTIDE SEQUENCE</scope>
    <source>
        <strain evidence="8">RSA 861</strain>
    </source>
</reference>
<keyword evidence="5" id="KW-0456">Lyase</keyword>
<evidence type="ECO:0000313" key="8">
    <source>
        <dbReference type="EMBL" id="KAJ1930012.1"/>
    </source>
</evidence>
<dbReference type="InterPro" id="IPR043594">
    <property type="entry name" value="HMGL"/>
</dbReference>
<dbReference type="OrthoDB" id="1905920at2759"/>
<name>A0A9W8ALV9_9FUNG</name>
<dbReference type="PANTHER" id="PTHR42738">
    <property type="entry name" value="HYDROXYMETHYLGLUTARYL-COA LYASE"/>
    <property type="match status" value="1"/>
</dbReference>
<evidence type="ECO:0000259" key="7">
    <source>
        <dbReference type="PROSITE" id="PS50991"/>
    </source>
</evidence>
<evidence type="ECO:0000256" key="3">
    <source>
        <dbReference type="ARBA" id="ARBA00012910"/>
    </source>
</evidence>
<evidence type="ECO:0000256" key="2">
    <source>
        <dbReference type="ARBA" id="ARBA00009405"/>
    </source>
</evidence>
<dbReference type="Pfam" id="PF00682">
    <property type="entry name" value="HMGL-like"/>
    <property type="match status" value="1"/>
</dbReference>
<dbReference type="InterPro" id="IPR000891">
    <property type="entry name" value="PYR_CT"/>
</dbReference>
<proteinExistence type="inferred from homology"/>
<gene>
    <name evidence="8" type="ORF">IWQ60_000676</name>
</gene>
<dbReference type="EMBL" id="JANBPT010000018">
    <property type="protein sequence ID" value="KAJ1930012.1"/>
    <property type="molecule type" value="Genomic_DNA"/>
</dbReference>
<dbReference type="GO" id="GO:0004419">
    <property type="term" value="F:hydroxymethylglutaryl-CoA lyase activity"/>
    <property type="evidence" value="ECO:0007669"/>
    <property type="project" value="UniProtKB-EC"/>
</dbReference>
<dbReference type="PROSITE" id="PS01062">
    <property type="entry name" value="HMG_COA_LYASE"/>
    <property type="match status" value="1"/>
</dbReference>
<dbReference type="NCBIfam" id="NF004283">
    <property type="entry name" value="PRK05692.1"/>
    <property type="match status" value="1"/>
</dbReference>
<dbReference type="CDD" id="cd07938">
    <property type="entry name" value="DRE_TIM_HMGL"/>
    <property type="match status" value="1"/>
</dbReference>
<evidence type="ECO:0000256" key="1">
    <source>
        <dbReference type="ARBA" id="ARBA00005143"/>
    </source>
</evidence>
<dbReference type="Gene3D" id="3.20.20.70">
    <property type="entry name" value="Aldolase class I"/>
    <property type="match status" value="1"/>
</dbReference>
<organism evidence="8 9">
    <name type="scientific">Tieghemiomyces parasiticus</name>
    <dbReference type="NCBI Taxonomy" id="78921"/>
    <lineage>
        <taxon>Eukaryota</taxon>
        <taxon>Fungi</taxon>
        <taxon>Fungi incertae sedis</taxon>
        <taxon>Zoopagomycota</taxon>
        <taxon>Kickxellomycotina</taxon>
        <taxon>Dimargaritomycetes</taxon>
        <taxon>Dimargaritales</taxon>
        <taxon>Dimargaritaceae</taxon>
        <taxon>Tieghemiomyces</taxon>
    </lineage>
</organism>
<evidence type="ECO:0000313" key="9">
    <source>
        <dbReference type="Proteomes" id="UP001150569"/>
    </source>
</evidence>
<dbReference type="GO" id="GO:0006552">
    <property type="term" value="P:L-leucine catabolic process"/>
    <property type="evidence" value="ECO:0007669"/>
    <property type="project" value="TreeGrafter"/>
</dbReference>
<evidence type="ECO:0000256" key="6">
    <source>
        <dbReference type="ARBA" id="ARBA00049877"/>
    </source>
</evidence>
<protein>
    <recommendedName>
        <fullName evidence="3">hydroxymethylglutaryl-CoA lyase</fullName>
        <ecNumber evidence="3">4.1.3.4</ecNumber>
    </recommendedName>
</protein>
<evidence type="ECO:0000256" key="4">
    <source>
        <dbReference type="ARBA" id="ARBA00022723"/>
    </source>
</evidence>
<evidence type="ECO:0000256" key="5">
    <source>
        <dbReference type="ARBA" id="ARBA00023239"/>
    </source>
</evidence>
<keyword evidence="9" id="KW-1185">Reference proteome</keyword>
<sequence length="550" mass="60187">MIHNLNESPLDLDDLVTIERLSSVLSVKHIGVILPDLLPFLNIDVSRATVRPVRLEPTSLAFHQDHPLTCLVYNRVPTAVLLPLLSKLELACNDVSPRITTDCPVFVMLAIQDIMLAAVLANHVDLVGGLLNSPHLTHVKGSNFLFHMLYWAMRFEYFSLARQLTLFIHPSTVIESNLPSFEAFQRVLARPEPHEAWNLSLFTIPNNALGIPAEVQQSAIQNPSDVLVVREWLTYPNPNVFLRDAYLRMTHTAPSFVKIVEVGPRDGLQNEKKVVETAVKVELINRLAETGLSVVEATSFVSPKWVPQMADNSQVMAQIKRLPGVTYPVLTPNLKGFESALAAGATEVAIFGAASEAFSRRNINCSIDESLERFRSVTEAAQAHDIAVRGYVSCVLGCPYEGDVRPEVVARVAKRLLDMGCYEISLGDTIGVGTPESMAAMLEEVLKYIPARQLAVHCHDTYGRALVNIEAALKYDIRVVDSSVAGLGGCPYAEGATGNVATEDVVHRLSALGYSTGVNLEQLIGVGEFISQYLARPNASHVSPSVNSKL</sequence>
<accession>A0A9W8ALV9</accession>
<dbReference type="FunFam" id="3.20.20.70:FF:000201">
    <property type="entry name" value="Hydroxymethylglutaryl-CoA lyase"/>
    <property type="match status" value="1"/>
</dbReference>
<comment type="pathway">
    <text evidence="1">Metabolic intermediate metabolism; (S)-3-hydroxy-3-methylglutaryl-CoA degradation; acetoacetate from (S)-3-hydroxy-3-methylglutaryl-CoA: step 1/1.</text>
</comment>
<comment type="catalytic activity">
    <reaction evidence="6">
        <text>(3S)-3-hydroxy-3-methylglutaryl-CoA = acetoacetate + acetyl-CoA</text>
        <dbReference type="Rhea" id="RHEA:24404"/>
        <dbReference type="ChEBI" id="CHEBI:13705"/>
        <dbReference type="ChEBI" id="CHEBI:43074"/>
        <dbReference type="ChEBI" id="CHEBI:57288"/>
        <dbReference type="EC" id="4.1.3.4"/>
    </reaction>
</comment>
<dbReference type="PANTHER" id="PTHR42738:SF7">
    <property type="entry name" value="HYDROXYMETHYLGLUTARYL-COA LYASE"/>
    <property type="match status" value="1"/>
</dbReference>
<comment type="similarity">
    <text evidence="2">Belongs to the HMG-CoA lyase family.</text>
</comment>